<dbReference type="OrthoDB" id="5574975at2759"/>
<dbReference type="GO" id="GO:0010008">
    <property type="term" value="C:endosome membrane"/>
    <property type="evidence" value="ECO:0007669"/>
    <property type="project" value="TreeGrafter"/>
</dbReference>
<feature type="compositionally biased region" description="Low complexity" evidence="5">
    <location>
        <begin position="1176"/>
        <end position="1199"/>
    </location>
</feature>
<feature type="region of interest" description="Disordered" evidence="5">
    <location>
        <begin position="1132"/>
        <end position="1274"/>
    </location>
</feature>
<organism evidence="7 8">
    <name type="scientific">Coemansia interrupta</name>
    <dbReference type="NCBI Taxonomy" id="1126814"/>
    <lineage>
        <taxon>Eukaryota</taxon>
        <taxon>Fungi</taxon>
        <taxon>Fungi incertae sedis</taxon>
        <taxon>Zoopagomycota</taxon>
        <taxon>Kickxellomycotina</taxon>
        <taxon>Kickxellomycetes</taxon>
        <taxon>Kickxellales</taxon>
        <taxon>Kickxellaceae</taxon>
        <taxon>Coemansia</taxon>
    </lineage>
</organism>
<evidence type="ECO:0000259" key="6">
    <source>
        <dbReference type="Pfam" id="PF11916"/>
    </source>
</evidence>
<keyword evidence="4" id="KW-0472">Membrane</keyword>
<feature type="region of interest" description="Disordered" evidence="5">
    <location>
        <begin position="719"/>
        <end position="817"/>
    </location>
</feature>
<feature type="compositionally biased region" description="Basic and acidic residues" evidence="5">
    <location>
        <begin position="929"/>
        <end position="938"/>
    </location>
</feature>
<comment type="subcellular location">
    <subcellularLocation>
        <location evidence="1">Endomembrane system</location>
    </subcellularLocation>
</comment>
<keyword evidence="8" id="KW-1185">Reference proteome</keyword>
<dbReference type="InterPro" id="IPR026825">
    <property type="entry name" value="Vac14"/>
</dbReference>
<comment type="similarity">
    <text evidence="2">Belongs to the VAC14 family.</text>
</comment>
<evidence type="ECO:0000256" key="1">
    <source>
        <dbReference type="ARBA" id="ARBA00004308"/>
    </source>
</evidence>
<feature type="region of interest" description="Disordered" evidence="5">
    <location>
        <begin position="421"/>
        <end position="450"/>
    </location>
</feature>
<dbReference type="InterPro" id="IPR021841">
    <property type="entry name" value="VAC14_Fig4p-bd"/>
</dbReference>
<dbReference type="SUPFAM" id="SSF48371">
    <property type="entry name" value="ARM repeat"/>
    <property type="match status" value="1"/>
</dbReference>
<dbReference type="Pfam" id="PF11916">
    <property type="entry name" value="Vac14_Fig4_bd"/>
    <property type="match status" value="1"/>
</dbReference>
<dbReference type="PANTHER" id="PTHR16023:SF0">
    <property type="entry name" value="PROTEIN VAC14 HOMOLOG"/>
    <property type="match status" value="1"/>
</dbReference>
<dbReference type="GO" id="GO:0006661">
    <property type="term" value="P:phosphatidylinositol biosynthetic process"/>
    <property type="evidence" value="ECO:0007669"/>
    <property type="project" value="InterPro"/>
</dbReference>
<dbReference type="InterPro" id="IPR011989">
    <property type="entry name" value="ARM-like"/>
</dbReference>
<feature type="compositionally biased region" description="Low complexity" evidence="5">
    <location>
        <begin position="1253"/>
        <end position="1268"/>
    </location>
</feature>
<dbReference type="Gene3D" id="1.25.10.10">
    <property type="entry name" value="Leucine-rich Repeat Variant"/>
    <property type="match status" value="2"/>
</dbReference>
<evidence type="ECO:0000313" key="8">
    <source>
        <dbReference type="Proteomes" id="UP001140172"/>
    </source>
</evidence>
<dbReference type="InterPro" id="IPR016024">
    <property type="entry name" value="ARM-type_fold"/>
</dbReference>
<dbReference type="Proteomes" id="UP001140172">
    <property type="component" value="Unassembled WGS sequence"/>
</dbReference>
<feature type="compositionally biased region" description="Low complexity" evidence="5">
    <location>
        <begin position="720"/>
        <end position="739"/>
    </location>
</feature>
<dbReference type="PANTHER" id="PTHR16023">
    <property type="entry name" value="TAX1 BINDING PROTEIN-RELATED"/>
    <property type="match status" value="1"/>
</dbReference>
<gene>
    <name evidence="7" type="ORF">GGI15_002942</name>
</gene>
<evidence type="ECO:0000313" key="7">
    <source>
        <dbReference type="EMBL" id="KAJ2782359.1"/>
    </source>
</evidence>
<name>A0A9W8HFF1_9FUNG</name>
<keyword evidence="3" id="KW-0677">Repeat</keyword>
<evidence type="ECO:0000256" key="4">
    <source>
        <dbReference type="ARBA" id="ARBA00023136"/>
    </source>
</evidence>
<protein>
    <recommendedName>
        <fullName evidence="6">Vacuolar protein 14 C-terminal Fig4-binding domain-containing protein</fullName>
    </recommendedName>
</protein>
<feature type="compositionally biased region" description="Polar residues" evidence="5">
    <location>
        <begin position="689"/>
        <end position="699"/>
    </location>
</feature>
<feature type="region of interest" description="Disordered" evidence="5">
    <location>
        <begin position="912"/>
        <end position="938"/>
    </location>
</feature>
<sequence length="1416" mass="153213">MPDDSSVIPAALAKALSDKLYDKQRAATLKIERLVVDALDADDEQKIYKLITELSTDFATSEKEAARIGGLVALAATAVALTHINIRPFLPHMVPPMVSALSDGESKVRYFACESLYNVAKVSRGYILRWFNDIFDGLARVTADSVKTVKDGADYLDRLVKDIVAEQAATCLDWYESNSQGDPEADVRAGVDGDVDLEDSDNEHILDTADGVLVSAPRRGSTGTTNTRDPMFSGAISTTNGAEDGENPEISQQLARHSRTGPRMAFSLEKFVPLLAERMHTYKPSTRLYLIEWIRVLDSVPGLDMIVYLPEFFDGLLRFLSDPNDDVRNRTQSLLGELLSEIRECVELQGFDPDGDGNGDGPALVMSDDIADDDSMMWGGDEPGVSRVSRARVRSSTLQSDVHAEGRFADDPPRYSLGFQGRGQQQGLAISRRPSRAPSAAGSISSARMGPISGSVPGLAPFYHNYGSNRPNSRSGSRSHLHARTGSNAALDGSVSRSAASIMSSALASGQLHGMPDELRMAARRKKIRAERATNALVPGAGVMIDFARCVNILIPHLESNDQEIQGTALGWILQFTWLCPQVIVRFVPRLVNAVLPSVSHPMPTHRHTAEDVNQQLYDLVNSASDPTRRIVEVLRQRTVDDAKAKQQKPAQGPSSGRVSTEPGARPLASRPLPPVTSTTTAAVGGMTRPQSPSLSTYSVTSASAAPIAVRSRAGSLLQATTGSPAPSSLAATPALQPADKGSALQSRPQSPPTLPPAGEAPQQQQSMHVHLNAASDSPVLSPAQNEPLSSRDDTNEVGDSTNAFANAKEDGAAASDIEGLETTTVIDEPFNYEHAATAVMELFAKNVHEPTKVAGMQWLLLLHRKAPWRILTPEDMSFPVLLKMLSDSSEQVVKLDLELFAQISLYSQRQEEQKQSQRQEQQQTSDVDSSKYSEVDPRSTPYLSRFLGSLLQMFATDRVLLETRAALMVRQLCVVLDPQLVFCLFARLLTLPRFTLEANDSSPMAYHRANTDAGDDAGYGMPTEGRQHAKSQGFDAGFSDYESDALDDADIPDQDAILRDGSDPLAGPGGTADNLVDLEFVSIMVQHLSWILVTAPETEKLRLILRRYNVGLAAHAHAPQLASVHDAIASTGSRPMSRSTANGVIAVSGADRGRRSSPAISGAVRRRGGSTTGTAPVPGVSAVASAAESQSQSQQKPSKLVRAATGTQAPPAPSTSVQQQQQQLQGMRSNRAGGVADPEKPRVRGDKDPRTQSQSQSQSQSASQRQSNAAVQTQKARNVLFSAVRRIEQDIEQNEESHRLFVSLFRAWSYNPAACLTLCLLSQHYEIGAELITAFGQLTQDMTVSFLVQLDKLVQLIESPVFTYLRLQLLDPMQYPLLVRTLYGLLMMLPQSSAFAILRNRLSTVAMLPFGSGLG</sequence>
<evidence type="ECO:0000256" key="2">
    <source>
        <dbReference type="ARBA" id="ARBA00010225"/>
    </source>
</evidence>
<comment type="caution">
    <text evidence="7">The sequence shown here is derived from an EMBL/GenBank/DDBJ whole genome shotgun (WGS) entry which is preliminary data.</text>
</comment>
<feature type="region of interest" description="Disordered" evidence="5">
    <location>
        <begin position="639"/>
        <end position="699"/>
    </location>
</feature>
<dbReference type="GO" id="GO:0000329">
    <property type="term" value="C:fungal-type vacuole membrane"/>
    <property type="evidence" value="ECO:0007669"/>
    <property type="project" value="TreeGrafter"/>
</dbReference>
<dbReference type="EMBL" id="JANBUM010000178">
    <property type="protein sequence ID" value="KAJ2782359.1"/>
    <property type="molecule type" value="Genomic_DNA"/>
</dbReference>
<feature type="domain" description="Vacuolar protein 14 C-terminal Fig4-binding" evidence="6">
    <location>
        <begin position="1294"/>
        <end position="1406"/>
    </location>
</feature>
<dbReference type="GO" id="GO:0070772">
    <property type="term" value="C:PAS complex"/>
    <property type="evidence" value="ECO:0007669"/>
    <property type="project" value="InterPro"/>
</dbReference>
<evidence type="ECO:0000256" key="5">
    <source>
        <dbReference type="SAM" id="MobiDB-lite"/>
    </source>
</evidence>
<feature type="compositionally biased region" description="Basic and acidic residues" evidence="5">
    <location>
        <begin position="1238"/>
        <end position="1251"/>
    </location>
</feature>
<dbReference type="Pfam" id="PF12755">
    <property type="entry name" value="Vac14_Fab1_bd"/>
    <property type="match status" value="1"/>
</dbReference>
<feature type="non-terminal residue" evidence="7">
    <location>
        <position position="1416"/>
    </location>
</feature>
<feature type="compositionally biased region" description="Polar residues" evidence="5">
    <location>
        <begin position="1132"/>
        <end position="1143"/>
    </location>
</feature>
<accession>A0A9W8HFF1</accession>
<feature type="region of interest" description="Disordered" evidence="5">
    <location>
        <begin position="215"/>
        <end position="234"/>
    </location>
</feature>
<feature type="compositionally biased region" description="Polar residues" evidence="5">
    <location>
        <begin position="649"/>
        <end position="659"/>
    </location>
</feature>
<reference evidence="7" key="1">
    <citation type="submission" date="2022-07" db="EMBL/GenBank/DDBJ databases">
        <title>Phylogenomic reconstructions and comparative analyses of Kickxellomycotina fungi.</title>
        <authorList>
            <person name="Reynolds N.K."/>
            <person name="Stajich J.E."/>
            <person name="Barry K."/>
            <person name="Grigoriev I.V."/>
            <person name="Crous P."/>
            <person name="Smith M.E."/>
        </authorList>
    </citation>
    <scope>NUCLEOTIDE SEQUENCE</scope>
    <source>
        <strain evidence="7">BCRC 34489</strain>
    </source>
</reference>
<proteinExistence type="inferred from homology"/>
<evidence type="ECO:0000256" key="3">
    <source>
        <dbReference type="ARBA" id="ARBA00022737"/>
    </source>
</evidence>